<accession>A0A0K2UXV9</accession>
<protein>
    <submittedName>
        <fullName evidence="1">Uncharacterized protein</fullName>
    </submittedName>
</protein>
<organism evidence="1">
    <name type="scientific">Lepeophtheirus salmonis</name>
    <name type="common">Salmon louse</name>
    <name type="synonym">Caligus salmonis</name>
    <dbReference type="NCBI Taxonomy" id="72036"/>
    <lineage>
        <taxon>Eukaryota</taxon>
        <taxon>Metazoa</taxon>
        <taxon>Ecdysozoa</taxon>
        <taxon>Arthropoda</taxon>
        <taxon>Crustacea</taxon>
        <taxon>Multicrustacea</taxon>
        <taxon>Hexanauplia</taxon>
        <taxon>Copepoda</taxon>
        <taxon>Siphonostomatoida</taxon>
        <taxon>Caligidae</taxon>
        <taxon>Lepeophtheirus</taxon>
    </lineage>
</organism>
<feature type="non-terminal residue" evidence="1">
    <location>
        <position position="1"/>
    </location>
</feature>
<sequence length="51" mass="6011">NNKCLFFNNIKVIILTQILKWRKQLLCSWDFIEHPFSSSSISITLRSIINS</sequence>
<reference evidence="1" key="1">
    <citation type="submission" date="2014-05" db="EMBL/GenBank/DDBJ databases">
        <authorList>
            <person name="Chronopoulou M."/>
        </authorList>
    </citation>
    <scope>NUCLEOTIDE SEQUENCE</scope>
    <source>
        <tissue evidence="1">Whole organism</tissue>
    </source>
</reference>
<dbReference type="AlphaFoldDB" id="A0A0K2UXV9"/>
<evidence type="ECO:0000313" key="1">
    <source>
        <dbReference type="EMBL" id="CDW42702.1"/>
    </source>
</evidence>
<dbReference type="EMBL" id="HACA01025341">
    <property type="protein sequence ID" value="CDW42702.1"/>
    <property type="molecule type" value="Transcribed_RNA"/>
</dbReference>
<proteinExistence type="predicted"/>
<name>A0A0K2UXV9_LEPSM</name>